<accession>A0A369JCW6</accession>
<evidence type="ECO:0000313" key="1">
    <source>
        <dbReference type="EMBL" id="RDB17563.1"/>
    </source>
</evidence>
<name>A0A369JCW6_HYPMA</name>
<dbReference type="InParanoid" id="A0A369JCW6"/>
<organism evidence="1 2">
    <name type="scientific">Hypsizygus marmoreus</name>
    <name type="common">White beech mushroom</name>
    <name type="synonym">Agaricus marmoreus</name>
    <dbReference type="NCBI Taxonomy" id="39966"/>
    <lineage>
        <taxon>Eukaryota</taxon>
        <taxon>Fungi</taxon>
        <taxon>Dikarya</taxon>
        <taxon>Basidiomycota</taxon>
        <taxon>Agaricomycotina</taxon>
        <taxon>Agaricomycetes</taxon>
        <taxon>Agaricomycetidae</taxon>
        <taxon>Agaricales</taxon>
        <taxon>Tricholomatineae</taxon>
        <taxon>Lyophyllaceae</taxon>
        <taxon>Hypsizygus</taxon>
    </lineage>
</organism>
<reference evidence="1" key="1">
    <citation type="submission" date="2018-04" db="EMBL/GenBank/DDBJ databases">
        <title>Whole genome sequencing of Hypsizygus marmoreus.</title>
        <authorList>
            <person name="Choi I.-G."/>
            <person name="Min B."/>
            <person name="Kim J.-G."/>
            <person name="Kim S."/>
            <person name="Oh Y.-L."/>
            <person name="Kong W.-S."/>
            <person name="Park H."/>
            <person name="Jeong J."/>
            <person name="Song E.-S."/>
        </authorList>
    </citation>
    <scope>NUCLEOTIDE SEQUENCE [LARGE SCALE GENOMIC DNA]</scope>
    <source>
        <strain evidence="1">51987-8</strain>
    </source>
</reference>
<keyword evidence="2" id="KW-1185">Reference proteome</keyword>
<proteinExistence type="predicted"/>
<sequence length="138" mass="15702">MDRGLPLVAQMEEWHIYLIGQLILDPRGKSIVMRTTNSLIGVWSLRSKHLSLYMGHLKPLSPDPNCERLAFEQLREDAFQAIDDLIRPLKELCLSGRKVGGLNATLKQLQQSEGDRDGLVEDPYFHCSSKSSRTRKVQ</sequence>
<comment type="caution">
    <text evidence="1">The sequence shown here is derived from an EMBL/GenBank/DDBJ whole genome shotgun (WGS) entry which is preliminary data.</text>
</comment>
<evidence type="ECO:0000313" key="2">
    <source>
        <dbReference type="Proteomes" id="UP000076154"/>
    </source>
</evidence>
<gene>
    <name evidence="1" type="ORF">Hypma_001004</name>
</gene>
<dbReference type="AlphaFoldDB" id="A0A369JCW6"/>
<dbReference type="Proteomes" id="UP000076154">
    <property type="component" value="Unassembled WGS sequence"/>
</dbReference>
<protein>
    <submittedName>
        <fullName evidence="1">Uncharacterized protein</fullName>
    </submittedName>
</protein>
<dbReference type="EMBL" id="LUEZ02000110">
    <property type="protein sequence ID" value="RDB17563.1"/>
    <property type="molecule type" value="Genomic_DNA"/>
</dbReference>